<evidence type="ECO:0000256" key="2">
    <source>
        <dbReference type="SAM" id="Phobius"/>
    </source>
</evidence>
<sequence>MRKSRFFKALMAWTLVVIMITANAGSVLTSRAVESTPVSQDGQDGQSQKDQLKEPASEEFKKPAGVGDITFIQNEIKSGLGQVTTGLRVAIDNGEEFKNSVDKVEFWIGSICASCIHTKDYVDEEYYDFDLLGSQLKAGDELSVRFYPFQGDFTAWTGNVDSDINIIHGIDRAYVSEDNGSYKLNINTSFEGKRKYSVDIIGTDDGKSLAGQPYELVTSDGTSEIELSSIVKNISEKNFYVKVSGIDAYGNALAEVTTKVVTNSTYLTVKYPDNVEILAVSGKNDQTAIDGRYTLLKNQKITLKIKANSPKPIISSITDNGNNLAFTSTASGKSDSTVYSQTSVDIAFDGNNHEVQIETSDAQGEGVLSFAKNIKSNEFYPTYKYTAFFTTRNVKPENAIDEYSVKFSSDSAAIESINAKTGVFTIAEDAQENSTFEIKATYKICDTEKTVSIKGTVKYGQFDNFNYVYVDKNNTTYPTMVDNSYVWMNRPVFLRLGFDTDKVVSYKVNDGAYTSIGDSSQKDIYADDSNSYFEKETKVNITTKAIGDNKNQDSSTDKNNFKYKKDEVPVYVDLNAPEAKVSYMKFYAKNSTEIQIDNASEKIPEAYKKVVTLDISDPESGLVDKVVYSDHELTDIDVNNTTTDSVNKILSKYSNQTISVNSGRAELTVTADKNPSNDARNTYYFYTFDKSGNCTMITCDIGALPQIKGGAVKYKNELKDGFTKAGNSVYFTVNGSFGIYETDVDKEYGSDTAYIKFYYVKAGNQNNKIAIDNISVSENTEQGAYDVTGTFDIPKGSDADGVYDVYMDVQDAAGNKLDNMLHAHFTVDNTAPVLTANKEFGDSSYTYLNASSNSAWGVKAVENNLKSISVESVDIANVGDSSKSAEDIKKIVTDTFTYPGQATQFVKNNDGTYSTGSCKIPAEAKYTVNLKAEDVVGNICRLSMRFYYDKTSANISGFSVKPMSDDTKYEDYKSFSNGAIQLSFSANDDVSGVGKVVIDFESADKKNSDTIDSEVWTCGSGEKLTKAFTKLIDKNFKGKINITVYDVAGNKAYQSKEDVTKYFGVVREDSNLHERTSSVDITENSSIATKYGNVYYYGKDENVSLSIKANDDFSGIKNVVLKDNGNVQTLCDNTDKTSIKTKFSGSYTIGSAEENEGEHRVMATLTDNAGNVITSGVYRRYVIDTIAPVISCTYDSNNDSNFYNRARTAHIRIDEVNFDPEKVTVSVSKNGVVTKLKNNFSKDGNTYVMDYVFSDDADYILTVTCRDKADNKANDYSSGKFTVDATAPVLEVSYDNNSAQNGTYYNASRTATIRVEEHNFDASRVNIAVTSEDGTSAAPGASGFTSNGDTHVATVNFSADGKFRIRVSATDSAGNTASNTVDDSFTIDMTAPEISISQVEKDGVYTDEVSPVISVTDTNYNKDGISISVTGTRGEAGSDDVAYSAETVSNGEKYSYSNFKQSENVDDNYTLVVTAKDMAGNETSQEIGFKVDRFGSYFVLGKAAKASVDRYYTNLSDGDIVIDEYNVAGFADSDVYYTVGDKVVNLESNEYTVKEDKPSNGWNKRSFTIPADTFKDEGVYSIVIHTKDAAGKETDNEVKNAAVKFCIDRTAPEYHVAGVENGAVYENTDSVSASVSFHDNLALGYVDITVDGVKTRYEAKDIEKLGGEVKLDDIKASAKKHTIVVECFDAAGNGASDNGSEITFTVSSNAIQTAMAEAGSISWIIILIIVIVVLIIAGIVIFLVRKKKKDNN</sequence>
<reference evidence="5" key="1">
    <citation type="submission" date="2020-06" db="EMBL/GenBank/DDBJ databases">
        <title>Characterization of fructooligosaccharide metabolism and fructooligosaccharide-degrading enzymes in human commensal butyrate producers.</title>
        <authorList>
            <person name="Tanno H."/>
            <person name="Fujii T."/>
            <person name="Hirano K."/>
            <person name="Maeno S."/>
            <person name="Tonozuka T."/>
            <person name="Sakamoto M."/>
            <person name="Ohkuma M."/>
            <person name="Tochio T."/>
            <person name="Endo A."/>
        </authorList>
    </citation>
    <scope>NUCLEOTIDE SEQUENCE</scope>
    <source>
        <strain evidence="5">JCM 31265</strain>
    </source>
</reference>
<keyword evidence="2" id="KW-0472">Membrane</keyword>
<evidence type="ECO:0000313" key="6">
    <source>
        <dbReference type="Proteomes" id="UP000660047"/>
    </source>
</evidence>
<name>A0AAI9NZ40_9FIRM</name>
<feature type="transmembrane region" description="Helical" evidence="2">
    <location>
        <begin position="1721"/>
        <end position="1744"/>
    </location>
</feature>
<keyword evidence="2" id="KW-1133">Transmembrane helix</keyword>
<dbReference type="Gene3D" id="2.60.40.10">
    <property type="entry name" value="Immunoglobulins"/>
    <property type="match status" value="2"/>
</dbReference>
<feature type="domain" description="Ig-like" evidence="4">
    <location>
        <begin position="1359"/>
        <end position="1490"/>
    </location>
</feature>
<dbReference type="Proteomes" id="UP000660047">
    <property type="component" value="Unassembled WGS sequence"/>
</dbReference>
<organism evidence="5 6">
    <name type="scientific">Coprococcus eutactus</name>
    <dbReference type="NCBI Taxonomy" id="33043"/>
    <lineage>
        <taxon>Bacteria</taxon>
        <taxon>Bacillati</taxon>
        <taxon>Bacillota</taxon>
        <taxon>Clostridia</taxon>
        <taxon>Lachnospirales</taxon>
        <taxon>Lachnospiraceae</taxon>
        <taxon>Coprococcus</taxon>
    </lineage>
</organism>
<gene>
    <name evidence="5" type="ORF">COEU31_17160</name>
</gene>
<proteinExistence type="predicted"/>
<feature type="chain" id="PRO_5042480680" description="Ig-like domain-containing protein" evidence="3">
    <location>
        <begin position="25"/>
        <end position="1752"/>
    </location>
</feature>
<dbReference type="RefSeq" id="WP_055222438.1">
    <property type="nucleotide sequence ID" value="NZ_BLYL01000009.1"/>
</dbReference>
<keyword evidence="2" id="KW-0812">Transmembrane</keyword>
<dbReference type="Pfam" id="PF13750">
    <property type="entry name" value="Big_3_3"/>
    <property type="match status" value="1"/>
</dbReference>
<feature type="compositionally biased region" description="Low complexity" evidence="1">
    <location>
        <begin position="39"/>
        <end position="49"/>
    </location>
</feature>
<feature type="compositionally biased region" description="Basic and acidic residues" evidence="1">
    <location>
        <begin position="50"/>
        <end position="60"/>
    </location>
</feature>
<evidence type="ECO:0000313" key="5">
    <source>
        <dbReference type="EMBL" id="GFO94670.1"/>
    </source>
</evidence>
<dbReference type="EMBL" id="BLYL01000009">
    <property type="protein sequence ID" value="GFO94670.1"/>
    <property type="molecule type" value="Genomic_DNA"/>
</dbReference>
<evidence type="ECO:0000256" key="3">
    <source>
        <dbReference type="SAM" id="SignalP"/>
    </source>
</evidence>
<evidence type="ECO:0000259" key="4">
    <source>
        <dbReference type="Pfam" id="PF13750"/>
    </source>
</evidence>
<protein>
    <recommendedName>
        <fullName evidence="4">Ig-like domain-containing protein</fullName>
    </recommendedName>
</protein>
<accession>A0AAI9NZ40</accession>
<evidence type="ECO:0000256" key="1">
    <source>
        <dbReference type="SAM" id="MobiDB-lite"/>
    </source>
</evidence>
<dbReference type="InterPro" id="IPR013783">
    <property type="entry name" value="Ig-like_fold"/>
</dbReference>
<feature type="region of interest" description="Disordered" evidence="1">
    <location>
        <begin position="35"/>
        <end position="60"/>
    </location>
</feature>
<comment type="caution">
    <text evidence="5">The sequence shown here is derived from an EMBL/GenBank/DDBJ whole genome shotgun (WGS) entry which is preliminary data.</text>
</comment>
<dbReference type="InterPro" id="IPR022038">
    <property type="entry name" value="Ig-like_bact"/>
</dbReference>
<feature type="signal peptide" evidence="3">
    <location>
        <begin position="1"/>
        <end position="24"/>
    </location>
</feature>
<keyword evidence="3" id="KW-0732">Signal</keyword>